<dbReference type="SUPFAM" id="SSF47823">
    <property type="entry name" value="lambda integrase-like, N-terminal domain"/>
    <property type="match status" value="1"/>
</dbReference>
<keyword evidence="1" id="KW-0238">DNA-binding</keyword>
<gene>
    <name evidence="3" type="ORF">M9458_051665</name>
</gene>
<dbReference type="AlphaFoldDB" id="A0ABD0MWV2"/>
<accession>A0ABD0MWV2</accession>
<reference evidence="3 4" key="1">
    <citation type="submission" date="2024-05" db="EMBL/GenBank/DDBJ databases">
        <title>Genome sequencing and assembly of Indian major carp, Cirrhinus mrigala (Hamilton, 1822).</title>
        <authorList>
            <person name="Mohindra V."/>
            <person name="Chowdhury L.M."/>
            <person name="Lal K."/>
            <person name="Jena J.K."/>
        </authorList>
    </citation>
    <scope>NUCLEOTIDE SEQUENCE [LARGE SCALE GENOMIC DNA]</scope>
    <source>
        <strain evidence="3">CM1030</strain>
        <tissue evidence="3">Blood</tissue>
    </source>
</reference>
<dbReference type="GO" id="GO:0003677">
    <property type="term" value="F:DNA binding"/>
    <property type="evidence" value="ECO:0007669"/>
    <property type="project" value="UniProtKB-KW"/>
</dbReference>
<organism evidence="3 4">
    <name type="scientific">Cirrhinus mrigala</name>
    <name type="common">Mrigala</name>
    <dbReference type="NCBI Taxonomy" id="683832"/>
    <lineage>
        <taxon>Eukaryota</taxon>
        <taxon>Metazoa</taxon>
        <taxon>Chordata</taxon>
        <taxon>Craniata</taxon>
        <taxon>Vertebrata</taxon>
        <taxon>Euteleostomi</taxon>
        <taxon>Actinopterygii</taxon>
        <taxon>Neopterygii</taxon>
        <taxon>Teleostei</taxon>
        <taxon>Ostariophysi</taxon>
        <taxon>Cypriniformes</taxon>
        <taxon>Cyprinidae</taxon>
        <taxon>Labeoninae</taxon>
        <taxon>Labeonini</taxon>
        <taxon>Cirrhinus</taxon>
    </lineage>
</organism>
<dbReference type="InterPro" id="IPR043502">
    <property type="entry name" value="DNA/RNA_pol_sf"/>
</dbReference>
<dbReference type="InterPro" id="IPR010998">
    <property type="entry name" value="Integrase_recombinase_N"/>
</dbReference>
<keyword evidence="4" id="KW-1185">Reference proteome</keyword>
<dbReference type="EMBL" id="JAMKFB020000146">
    <property type="protein sequence ID" value="KAL0153066.1"/>
    <property type="molecule type" value="Genomic_DNA"/>
</dbReference>
<dbReference type="SUPFAM" id="SSF56672">
    <property type="entry name" value="DNA/RNA polymerases"/>
    <property type="match status" value="1"/>
</dbReference>
<proteinExistence type="predicted"/>
<comment type="caution">
    <text evidence="3">The sequence shown here is derived from an EMBL/GenBank/DDBJ whole genome shotgun (WGS) entry which is preliminary data.</text>
</comment>
<evidence type="ECO:0000256" key="1">
    <source>
        <dbReference type="ARBA" id="ARBA00023125"/>
    </source>
</evidence>
<feature type="region of interest" description="Disordered" evidence="2">
    <location>
        <begin position="112"/>
        <end position="135"/>
    </location>
</feature>
<protein>
    <submittedName>
        <fullName evidence="3">Uncharacterized protein</fullName>
    </submittedName>
</protein>
<dbReference type="Gene3D" id="1.10.150.130">
    <property type="match status" value="1"/>
</dbReference>
<evidence type="ECO:0000256" key="2">
    <source>
        <dbReference type="SAM" id="MobiDB-lite"/>
    </source>
</evidence>
<name>A0ABD0MWV2_CIRMR</name>
<dbReference type="Proteomes" id="UP001529510">
    <property type="component" value="Unassembled WGS sequence"/>
</dbReference>
<evidence type="ECO:0000313" key="3">
    <source>
        <dbReference type="EMBL" id="KAL0153066.1"/>
    </source>
</evidence>
<evidence type="ECO:0000313" key="4">
    <source>
        <dbReference type="Proteomes" id="UP001529510"/>
    </source>
</evidence>
<sequence length="838" mass="91737">MRSGACGHGDRMQIYRRVETGFLFSAALPRSSALSQGRKPALQFLPPLSESSQRDGLCQLLRELTARTLAVHAPSSAPRGSLFRDSEARAVVLPSLKNHLSGRGVGFDRDAGTSVSCSDRVDPHHSQESQNRPVTRCQTVPETAVHETPAVVAQDQGVLPKGKPALHDQGHAALLTCLRHVEEILVPESGPGVGDSLSSLMLTEDASFTVPSGDRPVTPAIYGASGHSGLQRAHLAASAQVRSGAGRLAASMEVSRATRLVVPCRASVSGHRASRSSTPETIWQHLPNMSQWVLHTVEEATESSLVLVLPPPMGLPTLVGPQQALVMEQEVNTLLRKEAIEVVPPLAESLGSTAGTSLFRRKMGRGCVLDLCQLNRAVMRLRFSMTLKHPDQDAYLHVHPSSTQKVAEVRFGGKAYQYRVLPFGLALSPRTFISVLQGILNHRRFQMAVQHRDVVLTHMKELGLRLKRQEKTAYLGVVHICLLLGSKSQNRPVTRCQTVPETAVHETPAVVAQDQGVLPKGKPASHAQGHAAMLSDRCPGKRDSTPDVGQIQVDLFATLEISQFIQLPWGWMPWFRQGRSLCSRETAFHYCCMVLGPDFLPRRLSVEVPVRRDLLSQAGGKILHPHSELWKLWVLRSLRLLGPSSNPELPQHFTSCPLPIGTVLEFLQARFAAGLTHSTLKVYVAAIAAFHSRLAGQLVGNHPLVTRFLHGVLRPLASMVASKAFSSGSMPLTFVRFYDLIFMPFLAPLDTQYVTMVPRGNETLRLFAILLASLPSCRLSHHTCFYALGLPVPPPVTARCSFGLITHLFSERGSLMAISFPPGTMVTYVTWDVLPHWH</sequence>